<dbReference type="EMBL" id="FOTW01000010">
    <property type="protein sequence ID" value="SFL97706.1"/>
    <property type="molecule type" value="Genomic_DNA"/>
</dbReference>
<reference evidence="1 2" key="1">
    <citation type="submission" date="2016-10" db="EMBL/GenBank/DDBJ databases">
        <authorList>
            <person name="de Groot N.N."/>
        </authorList>
    </citation>
    <scope>NUCLEOTIDE SEQUENCE [LARGE SCALE GENOMIC DNA]</scope>
    <source>
        <strain evidence="1 2">ATCC 43154</strain>
    </source>
</reference>
<evidence type="ECO:0008006" key="3">
    <source>
        <dbReference type="Google" id="ProtNLM"/>
    </source>
</evidence>
<sequence length="137" mass="15516">MKMIFSQGQPLYRKDHLQQLRAALELPAYTLGEEGLVFLMAAERRVMASYTDGGHLSLLCEVGRLDALRASGWRALLLRLSSAHDYDFPISLLTVDGKLALLWCADARMDTAAWLRRAEDALTWSFDIHTRINNHTL</sequence>
<protein>
    <recommendedName>
        <fullName evidence="3">Tir chaperone protein (CesT) family protein</fullName>
    </recommendedName>
</protein>
<dbReference type="OrthoDB" id="9890952at2"/>
<evidence type="ECO:0000313" key="2">
    <source>
        <dbReference type="Proteomes" id="UP000199470"/>
    </source>
</evidence>
<dbReference type="AlphaFoldDB" id="A0A1I4M3N8"/>
<keyword evidence="2" id="KW-1185">Reference proteome</keyword>
<dbReference type="Proteomes" id="UP000199470">
    <property type="component" value="Unassembled WGS sequence"/>
</dbReference>
<accession>A0A1I4M3N8</accession>
<proteinExistence type="predicted"/>
<name>A0A1I4M3N8_9BURK</name>
<organism evidence="1 2">
    <name type="scientific">Rugamonas rubra</name>
    <dbReference type="NCBI Taxonomy" id="758825"/>
    <lineage>
        <taxon>Bacteria</taxon>
        <taxon>Pseudomonadati</taxon>
        <taxon>Pseudomonadota</taxon>
        <taxon>Betaproteobacteria</taxon>
        <taxon>Burkholderiales</taxon>
        <taxon>Oxalobacteraceae</taxon>
        <taxon>Telluria group</taxon>
        <taxon>Rugamonas</taxon>
    </lineage>
</organism>
<evidence type="ECO:0000313" key="1">
    <source>
        <dbReference type="EMBL" id="SFL97706.1"/>
    </source>
</evidence>
<gene>
    <name evidence="1" type="ORF">SAMN02982985_02215</name>
</gene>
<dbReference type="STRING" id="758825.SAMN02982985_02215"/>
<dbReference type="RefSeq" id="WP_093387505.1">
    <property type="nucleotide sequence ID" value="NZ_FOTW01000010.1"/>
</dbReference>